<reference evidence="4 5" key="1">
    <citation type="submission" date="2017-05" db="EMBL/GenBank/DDBJ databases">
        <title>Full genome sequence of Pseudorhodoplanes sinuspersici.</title>
        <authorList>
            <person name="Dastgheib S.M.M."/>
            <person name="Shavandi M."/>
            <person name="Tirandaz H."/>
        </authorList>
    </citation>
    <scope>NUCLEOTIDE SEQUENCE [LARGE SCALE GENOMIC DNA]</scope>
    <source>
        <strain evidence="4 5">RIPI110</strain>
    </source>
</reference>
<keyword evidence="2" id="KW-0238">DNA-binding</keyword>
<accession>A0A1W6ZKR6</accession>
<dbReference type="InterPro" id="IPR036390">
    <property type="entry name" value="WH_DNA-bd_sf"/>
</dbReference>
<keyword evidence="1" id="KW-0805">Transcription regulation</keyword>
<gene>
    <name evidence="4" type="ORF">CAK95_02150</name>
</gene>
<dbReference type="InterPro" id="IPR050707">
    <property type="entry name" value="HTH_MetabolicPath_Reg"/>
</dbReference>
<dbReference type="Gene3D" id="1.10.10.10">
    <property type="entry name" value="Winged helix-like DNA-binding domain superfamily/Winged helix DNA-binding domain"/>
    <property type="match status" value="1"/>
</dbReference>
<evidence type="ECO:0000256" key="1">
    <source>
        <dbReference type="ARBA" id="ARBA00023015"/>
    </source>
</evidence>
<dbReference type="EMBL" id="CP021112">
    <property type="protein sequence ID" value="ARP98013.1"/>
    <property type="molecule type" value="Genomic_DNA"/>
</dbReference>
<dbReference type="Pfam" id="PF01614">
    <property type="entry name" value="IclR_C"/>
    <property type="match status" value="1"/>
</dbReference>
<dbReference type="PANTHER" id="PTHR30136">
    <property type="entry name" value="HELIX-TURN-HELIX TRANSCRIPTIONAL REGULATOR, ICLR FAMILY"/>
    <property type="match status" value="1"/>
</dbReference>
<dbReference type="SUPFAM" id="SSF46785">
    <property type="entry name" value="Winged helix' DNA-binding domain"/>
    <property type="match status" value="1"/>
</dbReference>
<dbReference type="InterPro" id="IPR029016">
    <property type="entry name" value="GAF-like_dom_sf"/>
</dbReference>
<dbReference type="RefSeq" id="WP_086086330.1">
    <property type="nucleotide sequence ID" value="NZ_CP021112.1"/>
</dbReference>
<dbReference type="GO" id="GO:0003700">
    <property type="term" value="F:DNA-binding transcription factor activity"/>
    <property type="evidence" value="ECO:0007669"/>
    <property type="project" value="TreeGrafter"/>
</dbReference>
<dbReference type="PROSITE" id="PS51078">
    <property type="entry name" value="ICLR_ED"/>
    <property type="match status" value="1"/>
</dbReference>
<dbReference type="Proteomes" id="UP000194137">
    <property type="component" value="Chromosome"/>
</dbReference>
<evidence type="ECO:0000256" key="3">
    <source>
        <dbReference type="ARBA" id="ARBA00023163"/>
    </source>
</evidence>
<evidence type="ECO:0000313" key="5">
    <source>
        <dbReference type="Proteomes" id="UP000194137"/>
    </source>
</evidence>
<dbReference type="SUPFAM" id="SSF55781">
    <property type="entry name" value="GAF domain-like"/>
    <property type="match status" value="1"/>
</dbReference>
<dbReference type="PANTHER" id="PTHR30136:SF8">
    <property type="entry name" value="TRANSCRIPTIONAL REGULATORY PROTEIN"/>
    <property type="match status" value="1"/>
</dbReference>
<evidence type="ECO:0000256" key="2">
    <source>
        <dbReference type="ARBA" id="ARBA00023125"/>
    </source>
</evidence>
<dbReference type="AlphaFoldDB" id="A0A1W6ZKR6"/>
<dbReference type="STRING" id="1235591.CAK95_02150"/>
<protein>
    <submittedName>
        <fullName evidence="4">Uncharacterized protein</fullName>
    </submittedName>
</protein>
<dbReference type="PROSITE" id="PS51077">
    <property type="entry name" value="HTH_ICLR"/>
    <property type="match status" value="1"/>
</dbReference>
<dbReference type="Pfam" id="PF09339">
    <property type="entry name" value="HTH_IclR"/>
    <property type="match status" value="1"/>
</dbReference>
<dbReference type="SMART" id="SM00346">
    <property type="entry name" value="HTH_ICLR"/>
    <property type="match status" value="1"/>
</dbReference>
<evidence type="ECO:0000313" key="4">
    <source>
        <dbReference type="EMBL" id="ARP98013.1"/>
    </source>
</evidence>
<sequence>MSTSKSAPGDSGEAAGLERGGVQSVEIGMKILKVLADAGGSENLGKIATSAGVPPAKAHRYLVSLMRSGFVERDSKNRYVVGPEALRIGLIALARIDVVEVADAELKLLRDKIQGALLLAIWGASGPTIVRWIESTRDVTVNVRAGSNMPLLRSATGQIFAAYLPESIVWPHIDREIDEMKRRKLAAPSPSEVRRRLEKVRTVGLAHTGGEMLPGVLALAAPLFNNQHELVGAIAALGPNGFFDDSIDGENAHELLYTAQAISQRLGALITA</sequence>
<proteinExistence type="predicted"/>
<keyword evidence="5" id="KW-1185">Reference proteome</keyword>
<dbReference type="OrthoDB" id="6811967at2"/>
<dbReference type="Gene3D" id="3.30.450.40">
    <property type="match status" value="1"/>
</dbReference>
<keyword evidence="3" id="KW-0804">Transcription</keyword>
<dbReference type="GO" id="GO:0045892">
    <property type="term" value="P:negative regulation of DNA-templated transcription"/>
    <property type="evidence" value="ECO:0007669"/>
    <property type="project" value="TreeGrafter"/>
</dbReference>
<dbReference type="KEGG" id="psin:CAK95_02150"/>
<dbReference type="InterPro" id="IPR014757">
    <property type="entry name" value="Tscrpt_reg_IclR_C"/>
</dbReference>
<dbReference type="GO" id="GO:0003677">
    <property type="term" value="F:DNA binding"/>
    <property type="evidence" value="ECO:0007669"/>
    <property type="project" value="UniProtKB-KW"/>
</dbReference>
<dbReference type="InterPro" id="IPR036388">
    <property type="entry name" value="WH-like_DNA-bd_sf"/>
</dbReference>
<organism evidence="4 5">
    <name type="scientific">Pseudorhodoplanes sinuspersici</name>
    <dbReference type="NCBI Taxonomy" id="1235591"/>
    <lineage>
        <taxon>Bacteria</taxon>
        <taxon>Pseudomonadati</taxon>
        <taxon>Pseudomonadota</taxon>
        <taxon>Alphaproteobacteria</taxon>
        <taxon>Hyphomicrobiales</taxon>
        <taxon>Pseudorhodoplanes</taxon>
    </lineage>
</organism>
<name>A0A1W6ZKR6_9HYPH</name>
<dbReference type="InterPro" id="IPR005471">
    <property type="entry name" value="Tscrpt_reg_IclR_N"/>
</dbReference>